<accession>A0A8J5RPH8</accession>
<evidence type="ECO:0000313" key="3">
    <source>
        <dbReference type="Proteomes" id="UP000729402"/>
    </source>
</evidence>
<sequence>MKILIYPSGGRMQTVTRRSAINARRPMMDSCAVKRGTFARPSSPKITFESTEDLLEGNNTGRTGIIAKWRRSDRDSSRKGWVKGTQNRSTRAVSEKDGPGEREGKEVTSIRREG</sequence>
<proteinExistence type="predicted"/>
<reference evidence="2" key="1">
    <citation type="journal article" date="2021" name="bioRxiv">
        <title>Whole Genome Assembly and Annotation of Northern Wild Rice, Zizania palustris L., Supports a Whole Genome Duplication in the Zizania Genus.</title>
        <authorList>
            <person name="Haas M."/>
            <person name="Kono T."/>
            <person name="Macchietto M."/>
            <person name="Millas R."/>
            <person name="McGilp L."/>
            <person name="Shao M."/>
            <person name="Duquette J."/>
            <person name="Hirsch C.N."/>
            <person name="Kimball J."/>
        </authorList>
    </citation>
    <scope>NUCLEOTIDE SEQUENCE</scope>
    <source>
        <tissue evidence="2">Fresh leaf tissue</tissue>
    </source>
</reference>
<comment type="caution">
    <text evidence="2">The sequence shown here is derived from an EMBL/GenBank/DDBJ whole genome shotgun (WGS) entry which is preliminary data.</text>
</comment>
<gene>
    <name evidence="2" type="ORF">GUJ93_ZPchr0001g33100</name>
</gene>
<dbReference type="AlphaFoldDB" id="A0A8J5RPH8"/>
<dbReference type="Proteomes" id="UP000729402">
    <property type="component" value="Unassembled WGS sequence"/>
</dbReference>
<evidence type="ECO:0000256" key="1">
    <source>
        <dbReference type="SAM" id="MobiDB-lite"/>
    </source>
</evidence>
<name>A0A8J5RPH8_ZIZPA</name>
<feature type="region of interest" description="Disordered" evidence="1">
    <location>
        <begin position="68"/>
        <end position="114"/>
    </location>
</feature>
<feature type="compositionally biased region" description="Basic and acidic residues" evidence="1">
    <location>
        <begin position="93"/>
        <end position="114"/>
    </location>
</feature>
<protein>
    <submittedName>
        <fullName evidence="2">Uncharacterized protein</fullName>
    </submittedName>
</protein>
<reference evidence="2" key="2">
    <citation type="submission" date="2021-02" db="EMBL/GenBank/DDBJ databases">
        <authorList>
            <person name="Kimball J.A."/>
            <person name="Haas M.W."/>
            <person name="Macchietto M."/>
            <person name="Kono T."/>
            <person name="Duquette J."/>
            <person name="Shao M."/>
        </authorList>
    </citation>
    <scope>NUCLEOTIDE SEQUENCE</scope>
    <source>
        <tissue evidence="2">Fresh leaf tissue</tissue>
    </source>
</reference>
<evidence type="ECO:0000313" key="2">
    <source>
        <dbReference type="EMBL" id="KAG8053142.1"/>
    </source>
</evidence>
<keyword evidence="3" id="KW-1185">Reference proteome</keyword>
<organism evidence="2 3">
    <name type="scientific">Zizania palustris</name>
    <name type="common">Northern wild rice</name>
    <dbReference type="NCBI Taxonomy" id="103762"/>
    <lineage>
        <taxon>Eukaryota</taxon>
        <taxon>Viridiplantae</taxon>
        <taxon>Streptophyta</taxon>
        <taxon>Embryophyta</taxon>
        <taxon>Tracheophyta</taxon>
        <taxon>Spermatophyta</taxon>
        <taxon>Magnoliopsida</taxon>
        <taxon>Liliopsida</taxon>
        <taxon>Poales</taxon>
        <taxon>Poaceae</taxon>
        <taxon>BOP clade</taxon>
        <taxon>Oryzoideae</taxon>
        <taxon>Oryzeae</taxon>
        <taxon>Zizaniinae</taxon>
        <taxon>Zizania</taxon>
    </lineage>
</organism>
<dbReference type="EMBL" id="JAAALK010000288">
    <property type="protein sequence ID" value="KAG8053142.1"/>
    <property type="molecule type" value="Genomic_DNA"/>
</dbReference>